<reference evidence="7" key="1">
    <citation type="submission" date="2021-01" db="EMBL/GenBank/DDBJ databases">
        <authorList>
            <consortium name="Genoscope - CEA"/>
            <person name="William W."/>
        </authorList>
    </citation>
    <scope>NUCLEOTIDE SEQUENCE</scope>
</reference>
<evidence type="ECO:0000256" key="4">
    <source>
        <dbReference type="SAM" id="Phobius"/>
    </source>
</evidence>
<keyword evidence="4" id="KW-0812">Transmembrane</keyword>
<keyword evidence="4" id="KW-0472">Membrane</keyword>
<keyword evidence="2 3" id="KW-0597">Phosphoprotein</keyword>
<name>A0A8S1L6L9_PARPR</name>
<dbReference type="Pfam" id="PF13879">
    <property type="entry name" value="Hmw_CFAP97"/>
    <property type="match status" value="1"/>
</dbReference>
<sequence length="933" mass="109571">MWNIISINPICQKKKLVSDQERLLLNCKNMKKTINNGEPWKPSHSLSKVNNKYSHQEDNKIMHQNNILLSKMMDIQKHNLRSQSSGQLPLSLSHVSNLNQRKFEKYKINQENQKFLSRLQSASSIYNKNYWQPDNEKNEIYKQIILKRTSYILLLLLFQNSIKIIMIQLGNHLKVDQLEECFHQPNNLNVDRCLMNNFNSNNYQNDLTFTQLQINYLNNMIKYKSRRGIQILFALKHLITASFSQDIYLIIISAVNLITLIILLKRNLHSIQKYIRILLLLELCFFDQQFAPPIIASINFNIKFKIIILVFYCCRVSFIYFKVFQIIDWVYLGILFVSFIFYIYSHDSKQLNSKNQITSERKLSYLNINSQSDQQDVFDLFNFLPFGICILDDKQNITNSNYKAKKYCSNIKEESFQSQLFMMIQKACLQQLDKKSIFNSSEDQVSEFQMKRLQSFSQTRKKALSQQRQFSNFIDISQIINKHKTNRGVSDSFNQNALKYRDPITTKTYEIKIYEISSGSMICIQNISKKERQFEIRERFRFQSMLINSFSHELKTPLNCSLALLQILEQELKSEKLQQYKQIEQAYLKPAIISNRKLLHQINDILDYANFEASTFQLRPSQFKISTLIQTIDYYFQDECKQKQINFVVQTCDDSTINNDYDRIVQILVNLLNNSVKFTKQNGLIQFNINRMGSIYSFEVFDTGCGISVEKLYLINKILQNQETDILKRGDEDYIQYVGLGLKVSSQIALKLCHKGELIITSSLNQFTKGRFYVQDLNTQEEILTIPTDEYIQIPYQSKTKKQCHCSHVLIVDDIPFNHLAFITVLKYFNIKCDSAYDGIMAIEMVKKKYDSCQCGYKLIFMDIDMPGIDGYQCSKEISQFLQQKNIISFIIMCSAFDSKENIDIAYKSGMNDILPKPIDTQQLKKILSKYYF</sequence>
<dbReference type="OMA" id="NINRMGS"/>
<evidence type="ECO:0000256" key="3">
    <source>
        <dbReference type="PROSITE-ProRule" id="PRU00169"/>
    </source>
</evidence>
<dbReference type="InterPro" id="IPR050956">
    <property type="entry name" value="2C_system_His_kinase"/>
</dbReference>
<dbReference type="PROSITE" id="PS50110">
    <property type="entry name" value="RESPONSE_REGULATORY"/>
    <property type="match status" value="1"/>
</dbReference>
<dbReference type="InterPro" id="IPR003661">
    <property type="entry name" value="HisK_dim/P_dom"/>
</dbReference>
<dbReference type="EMBL" id="CAJJDM010000030">
    <property type="protein sequence ID" value="CAD8061153.1"/>
    <property type="molecule type" value="Genomic_DNA"/>
</dbReference>
<keyword evidence="8" id="KW-1185">Reference proteome</keyword>
<evidence type="ECO:0000256" key="2">
    <source>
        <dbReference type="ARBA" id="ARBA00022553"/>
    </source>
</evidence>
<comment type="caution">
    <text evidence="7">The sequence shown here is derived from an EMBL/GenBank/DDBJ whole genome shotgun (WGS) entry which is preliminary data.</text>
</comment>
<feature type="domain" description="Response regulatory" evidence="6">
    <location>
        <begin position="808"/>
        <end position="932"/>
    </location>
</feature>
<dbReference type="PANTHER" id="PTHR43719">
    <property type="entry name" value="TWO-COMPONENT HISTIDINE KINASE"/>
    <property type="match status" value="1"/>
</dbReference>
<feature type="transmembrane region" description="Helical" evidence="4">
    <location>
        <begin position="326"/>
        <end position="344"/>
    </location>
</feature>
<gene>
    <name evidence="7" type="ORF">PPRIM_AZ9-3.1.T0310166</name>
</gene>
<evidence type="ECO:0000313" key="7">
    <source>
        <dbReference type="EMBL" id="CAD8061153.1"/>
    </source>
</evidence>
<comment type="similarity">
    <text evidence="1">Belongs to the CFAP97 family.</text>
</comment>
<dbReference type="Pfam" id="PF00512">
    <property type="entry name" value="HisKA"/>
    <property type="match status" value="1"/>
</dbReference>
<dbReference type="CDD" id="cd17546">
    <property type="entry name" value="REC_hyHK_CKI1_RcsC-like"/>
    <property type="match status" value="1"/>
</dbReference>
<dbReference type="AlphaFoldDB" id="A0A8S1L6L9"/>
<feature type="domain" description="Histidine kinase" evidence="5">
    <location>
        <begin position="549"/>
        <end position="781"/>
    </location>
</feature>
<dbReference type="InterPro" id="IPR005467">
    <property type="entry name" value="His_kinase_dom"/>
</dbReference>
<dbReference type="PROSITE" id="PS50109">
    <property type="entry name" value="HIS_KIN"/>
    <property type="match status" value="1"/>
</dbReference>
<dbReference type="Proteomes" id="UP000688137">
    <property type="component" value="Unassembled WGS sequence"/>
</dbReference>
<dbReference type="PANTHER" id="PTHR43719:SF28">
    <property type="entry name" value="PEROXIDE STRESS-ACTIVATED HISTIDINE KINASE MAK1-RELATED"/>
    <property type="match status" value="1"/>
</dbReference>
<evidence type="ECO:0000259" key="6">
    <source>
        <dbReference type="PROSITE" id="PS50110"/>
    </source>
</evidence>
<dbReference type="CDD" id="cd00082">
    <property type="entry name" value="HisKA"/>
    <property type="match status" value="1"/>
</dbReference>
<feature type="transmembrane region" description="Helical" evidence="4">
    <location>
        <begin position="247"/>
        <end position="265"/>
    </location>
</feature>
<dbReference type="GO" id="GO:0000155">
    <property type="term" value="F:phosphorelay sensor kinase activity"/>
    <property type="evidence" value="ECO:0007669"/>
    <property type="project" value="InterPro"/>
</dbReference>
<evidence type="ECO:0000256" key="1">
    <source>
        <dbReference type="ARBA" id="ARBA00008315"/>
    </source>
</evidence>
<proteinExistence type="inferred from homology"/>
<dbReference type="Pfam" id="PF00072">
    <property type="entry name" value="Response_reg"/>
    <property type="match status" value="1"/>
</dbReference>
<dbReference type="InterPro" id="IPR003594">
    <property type="entry name" value="HATPase_dom"/>
</dbReference>
<dbReference type="InterPro" id="IPR001789">
    <property type="entry name" value="Sig_transdc_resp-reg_receiver"/>
</dbReference>
<evidence type="ECO:0000313" key="8">
    <source>
        <dbReference type="Proteomes" id="UP000688137"/>
    </source>
</evidence>
<dbReference type="SMART" id="SM00387">
    <property type="entry name" value="HATPase_c"/>
    <property type="match status" value="1"/>
</dbReference>
<dbReference type="Pfam" id="PF02518">
    <property type="entry name" value="HATPase_c"/>
    <property type="match status" value="1"/>
</dbReference>
<dbReference type="SMART" id="SM00448">
    <property type="entry name" value="REC"/>
    <property type="match status" value="1"/>
</dbReference>
<organism evidence="7 8">
    <name type="scientific">Paramecium primaurelia</name>
    <dbReference type="NCBI Taxonomy" id="5886"/>
    <lineage>
        <taxon>Eukaryota</taxon>
        <taxon>Sar</taxon>
        <taxon>Alveolata</taxon>
        <taxon>Ciliophora</taxon>
        <taxon>Intramacronucleata</taxon>
        <taxon>Oligohymenophorea</taxon>
        <taxon>Peniculida</taxon>
        <taxon>Parameciidae</taxon>
        <taxon>Paramecium</taxon>
    </lineage>
</organism>
<dbReference type="InterPro" id="IPR029488">
    <property type="entry name" value="Hmw/CFAP97"/>
</dbReference>
<feature type="modified residue" description="4-aspartylphosphate" evidence="3">
    <location>
        <position position="863"/>
    </location>
</feature>
<protein>
    <recommendedName>
        <fullName evidence="9">ATPase, histidine kinase-, DNA gyrase B</fullName>
    </recommendedName>
</protein>
<evidence type="ECO:0000259" key="5">
    <source>
        <dbReference type="PROSITE" id="PS50109"/>
    </source>
</evidence>
<evidence type="ECO:0008006" key="9">
    <source>
        <dbReference type="Google" id="ProtNLM"/>
    </source>
</evidence>
<accession>A0A8S1L6L9</accession>
<keyword evidence="4" id="KW-1133">Transmembrane helix</keyword>
<dbReference type="SMART" id="SM00388">
    <property type="entry name" value="HisKA"/>
    <property type="match status" value="1"/>
</dbReference>